<dbReference type="Proteomes" id="UP001295684">
    <property type="component" value="Unassembled WGS sequence"/>
</dbReference>
<reference evidence="1" key="1">
    <citation type="submission" date="2023-07" db="EMBL/GenBank/DDBJ databases">
        <authorList>
            <consortium name="AG Swart"/>
            <person name="Singh M."/>
            <person name="Singh A."/>
            <person name="Seah K."/>
            <person name="Emmerich C."/>
        </authorList>
    </citation>
    <scope>NUCLEOTIDE SEQUENCE</scope>
    <source>
        <strain evidence="1">DP1</strain>
    </source>
</reference>
<keyword evidence="2" id="KW-1185">Reference proteome</keyword>
<evidence type="ECO:0000313" key="2">
    <source>
        <dbReference type="Proteomes" id="UP001295684"/>
    </source>
</evidence>
<comment type="caution">
    <text evidence="1">The sequence shown here is derived from an EMBL/GenBank/DDBJ whole genome shotgun (WGS) entry which is preliminary data.</text>
</comment>
<gene>
    <name evidence="1" type="ORF">ECRASSUSDP1_LOCUS7811</name>
</gene>
<sequence length="64" mass="7571">MYYIRLVPVLFWEMDCVGGDTVCDPILKDCGGRETYLETCSYLVENNWEELKDDRLERLMEGED</sequence>
<accession>A0AAD1XC87</accession>
<dbReference type="EMBL" id="CAMPGE010007623">
    <property type="protein sequence ID" value="CAI2366538.1"/>
    <property type="molecule type" value="Genomic_DNA"/>
</dbReference>
<evidence type="ECO:0000313" key="1">
    <source>
        <dbReference type="EMBL" id="CAI2366538.1"/>
    </source>
</evidence>
<dbReference type="AlphaFoldDB" id="A0AAD1XC87"/>
<organism evidence="1 2">
    <name type="scientific">Euplotes crassus</name>
    <dbReference type="NCBI Taxonomy" id="5936"/>
    <lineage>
        <taxon>Eukaryota</taxon>
        <taxon>Sar</taxon>
        <taxon>Alveolata</taxon>
        <taxon>Ciliophora</taxon>
        <taxon>Intramacronucleata</taxon>
        <taxon>Spirotrichea</taxon>
        <taxon>Hypotrichia</taxon>
        <taxon>Euplotida</taxon>
        <taxon>Euplotidae</taxon>
        <taxon>Moneuplotes</taxon>
    </lineage>
</organism>
<protein>
    <submittedName>
        <fullName evidence="1">Uncharacterized protein</fullName>
    </submittedName>
</protein>
<proteinExistence type="predicted"/>
<name>A0AAD1XC87_EUPCR</name>